<evidence type="ECO:0000313" key="1">
    <source>
        <dbReference type="EMBL" id="MEJ2869386.1"/>
    </source>
</evidence>
<gene>
    <name evidence="1" type="ORF">WCD74_16535</name>
</gene>
<evidence type="ECO:0000313" key="2">
    <source>
        <dbReference type="Proteomes" id="UP001385809"/>
    </source>
</evidence>
<proteinExistence type="predicted"/>
<protein>
    <submittedName>
        <fullName evidence="1">Uncharacterized protein</fullName>
    </submittedName>
</protein>
<dbReference type="RefSeq" id="WP_337695956.1">
    <property type="nucleotide sequence ID" value="NZ_JBBEGN010000007.1"/>
</dbReference>
<comment type="caution">
    <text evidence="1">The sequence shown here is derived from an EMBL/GenBank/DDBJ whole genome shotgun (WGS) entry which is preliminary data.</text>
</comment>
<sequence length="99" mass="10877">MATASRGWVRPWVQLVEITVSAPVVIGVRTARLVAGGWPPSARDRRELTRMVTEKASAFGQAGWVALSRPPTDTARFVGDVLAPVQRAVRGNRRRLTRT</sequence>
<name>A0ABU8MPY7_9PSEU</name>
<dbReference type="Proteomes" id="UP001385809">
    <property type="component" value="Unassembled WGS sequence"/>
</dbReference>
<reference evidence="1 2" key="1">
    <citation type="submission" date="2024-03" db="EMBL/GenBank/DDBJ databases">
        <title>Actinomycetospora sp. OC33-EN08, a novel actinomycete isolated from wild orchid (Aerides multiflora).</title>
        <authorList>
            <person name="Suriyachadkun C."/>
        </authorList>
    </citation>
    <scope>NUCLEOTIDE SEQUENCE [LARGE SCALE GENOMIC DNA]</scope>
    <source>
        <strain evidence="1 2">OC33-EN08</strain>
    </source>
</reference>
<organism evidence="1 2">
    <name type="scientific">Actinomycetospora aurantiaca</name>
    <dbReference type="NCBI Taxonomy" id="3129233"/>
    <lineage>
        <taxon>Bacteria</taxon>
        <taxon>Bacillati</taxon>
        <taxon>Actinomycetota</taxon>
        <taxon>Actinomycetes</taxon>
        <taxon>Pseudonocardiales</taxon>
        <taxon>Pseudonocardiaceae</taxon>
        <taxon>Actinomycetospora</taxon>
    </lineage>
</organism>
<accession>A0ABU8MPY7</accession>
<dbReference type="EMBL" id="JBBEGN010000007">
    <property type="protein sequence ID" value="MEJ2869386.1"/>
    <property type="molecule type" value="Genomic_DNA"/>
</dbReference>
<keyword evidence="2" id="KW-1185">Reference proteome</keyword>